<evidence type="ECO:0000256" key="5">
    <source>
        <dbReference type="HAMAP-Rule" id="MF_00291"/>
    </source>
</evidence>
<evidence type="ECO:0000256" key="6">
    <source>
        <dbReference type="RuleBase" id="RU003631"/>
    </source>
</evidence>
<evidence type="ECO:0000256" key="4">
    <source>
        <dbReference type="ARBA" id="ARBA00035256"/>
    </source>
</evidence>
<dbReference type="InterPro" id="IPR023591">
    <property type="entry name" value="Ribosomal_uS2_flav_dom_sf"/>
</dbReference>
<dbReference type="PANTHER" id="PTHR12534">
    <property type="entry name" value="30S RIBOSOMAL PROTEIN S2 PROKARYOTIC AND ORGANELLAR"/>
    <property type="match status" value="1"/>
</dbReference>
<dbReference type="HAMAP" id="MF_00291_B">
    <property type="entry name" value="Ribosomal_uS2_B"/>
    <property type="match status" value="1"/>
</dbReference>
<gene>
    <name evidence="5 8" type="primary">rpsB</name>
    <name evidence="8" type="ORF">J7I44_04195</name>
</gene>
<dbReference type="Gene3D" id="1.10.287.610">
    <property type="entry name" value="Helix hairpin bin"/>
    <property type="match status" value="1"/>
</dbReference>
<dbReference type="PROSITE" id="PS00963">
    <property type="entry name" value="RIBOSOMAL_S2_2"/>
    <property type="match status" value="1"/>
</dbReference>
<comment type="similarity">
    <text evidence="1 5 6">Belongs to the universal ribosomal protein uS2 family.</text>
</comment>
<feature type="compositionally biased region" description="Basic and acidic residues" evidence="7">
    <location>
        <begin position="250"/>
        <end position="267"/>
    </location>
</feature>
<dbReference type="PRINTS" id="PR00395">
    <property type="entry name" value="RIBOSOMALS2"/>
</dbReference>
<dbReference type="CDD" id="cd01425">
    <property type="entry name" value="RPS2"/>
    <property type="match status" value="1"/>
</dbReference>
<dbReference type="InterPro" id="IPR018130">
    <property type="entry name" value="Ribosomal_uS2_CS"/>
</dbReference>
<accession>A0ABS4DKB2</accession>
<evidence type="ECO:0000313" key="9">
    <source>
        <dbReference type="Proteomes" id="UP000823790"/>
    </source>
</evidence>
<dbReference type="Gene3D" id="3.40.50.10490">
    <property type="entry name" value="Glucose-6-phosphate isomerase like protein, domain 1"/>
    <property type="match status" value="1"/>
</dbReference>
<evidence type="ECO:0000313" key="8">
    <source>
        <dbReference type="EMBL" id="MBP1473486.1"/>
    </source>
</evidence>
<dbReference type="PANTHER" id="PTHR12534:SF0">
    <property type="entry name" value="SMALL RIBOSOMAL SUBUNIT PROTEIN US2M"/>
    <property type="match status" value="1"/>
</dbReference>
<dbReference type="NCBIfam" id="TIGR01011">
    <property type="entry name" value="rpsB_bact"/>
    <property type="match status" value="1"/>
</dbReference>
<sequence length="294" mass="32180">MAQVTMRQMLEAGVHFGHQTRYWNPKMAPYIFGARGKIHIINLEKTLPLFTDAMNFLSGLAQKRGTILFVGTKRSAREPLAEEAARAGMPFVTARWLGGMLTNFRTVKQSVARLKELEAAETDGTFDKLVKHEVLSLRRERDKLENSLGGIKNMNRLPDALFVVDIGHEDIAVQEAKKLGIPVIAVVDTNYNPELVDYAIPGNDDAIRAIQLYARAAADAILEGKAAAPDAAHGDANEFVELDEEGNPVAKDERKAAPARRERDSRGPAKKGAGAPRRDGGRGRGGRESTETAE</sequence>
<protein>
    <recommendedName>
        <fullName evidence="4 5">Small ribosomal subunit protein uS2</fullName>
    </recommendedName>
</protein>
<dbReference type="InterPro" id="IPR001865">
    <property type="entry name" value="Ribosomal_uS2"/>
</dbReference>
<keyword evidence="3 5" id="KW-0687">Ribonucleoprotein</keyword>
<dbReference type="PROSITE" id="PS00962">
    <property type="entry name" value="RIBOSOMAL_S2_1"/>
    <property type="match status" value="1"/>
</dbReference>
<reference evidence="8 9" key="1">
    <citation type="submission" date="2021-04" db="EMBL/GenBank/DDBJ databases">
        <authorList>
            <person name="Huq M.A."/>
        </authorList>
    </citation>
    <scope>NUCLEOTIDE SEQUENCE [LARGE SCALE GENOMIC DNA]</scope>
    <source>
        <strain evidence="8 9">MAH-13</strain>
    </source>
</reference>
<name>A0ABS4DKB2_9GAMM</name>
<dbReference type="InterPro" id="IPR005706">
    <property type="entry name" value="Ribosomal_uS2_bac/mit/plastid"/>
</dbReference>
<dbReference type="SUPFAM" id="SSF52313">
    <property type="entry name" value="Ribosomal protein S2"/>
    <property type="match status" value="1"/>
</dbReference>
<keyword evidence="2 5" id="KW-0689">Ribosomal protein</keyword>
<comment type="caution">
    <text evidence="8">The sequence shown here is derived from an EMBL/GenBank/DDBJ whole genome shotgun (WGS) entry which is preliminary data.</text>
</comment>
<dbReference type="GO" id="GO:0005840">
    <property type="term" value="C:ribosome"/>
    <property type="evidence" value="ECO:0007669"/>
    <property type="project" value="UniProtKB-KW"/>
</dbReference>
<dbReference type="Proteomes" id="UP000823790">
    <property type="component" value="Unassembled WGS sequence"/>
</dbReference>
<feature type="region of interest" description="Disordered" evidence="7">
    <location>
        <begin position="240"/>
        <end position="294"/>
    </location>
</feature>
<evidence type="ECO:0000256" key="2">
    <source>
        <dbReference type="ARBA" id="ARBA00022980"/>
    </source>
</evidence>
<organism evidence="8 9">
    <name type="scientific">Frateuria flava</name>
    <dbReference type="NCBI Taxonomy" id="2821489"/>
    <lineage>
        <taxon>Bacteria</taxon>
        <taxon>Pseudomonadati</taxon>
        <taxon>Pseudomonadota</taxon>
        <taxon>Gammaproteobacteria</taxon>
        <taxon>Lysobacterales</taxon>
        <taxon>Rhodanobacteraceae</taxon>
        <taxon>Frateuria</taxon>
    </lineage>
</organism>
<proteinExistence type="inferred from homology"/>
<feature type="compositionally biased region" description="Basic and acidic residues" evidence="7">
    <location>
        <begin position="276"/>
        <end position="294"/>
    </location>
</feature>
<evidence type="ECO:0000256" key="7">
    <source>
        <dbReference type="SAM" id="MobiDB-lite"/>
    </source>
</evidence>
<evidence type="ECO:0000256" key="1">
    <source>
        <dbReference type="ARBA" id="ARBA00006242"/>
    </source>
</evidence>
<dbReference type="Pfam" id="PF00318">
    <property type="entry name" value="Ribosomal_S2"/>
    <property type="match status" value="1"/>
</dbReference>
<keyword evidence="9" id="KW-1185">Reference proteome</keyword>
<dbReference type="EMBL" id="JAGJRS010000009">
    <property type="protein sequence ID" value="MBP1473486.1"/>
    <property type="molecule type" value="Genomic_DNA"/>
</dbReference>
<dbReference type="RefSeq" id="WP_209616280.1">
    <property type="nucleotide sequence ID" value="NZ_JAGJRS010000009.1"/>
</dbReference>
<evidence type="ECO:0000256" key="3">
    <source>
        <dbReference type="ARBA" id="ARBA00023274"/>
    </source>
</evidence>